<proteinExistence type="predicted"/>
<dbReference type="WBParaSite" id="nRc.2.0.1.t11084-RA">
    <property type="protein sequence ID" value="nRc.2.0.1.t11084-RA"/>
    <property type="gene ID" value="nRc.2.0.1.g11084"/>
</dbReference>
<dbReference type="Proteomes" id="UP000887565">
    <property type="component" value="Unplaced"/>
</dbReference>
<name>A0A915IA80_ROMCU</name>
<sequence>MKTIESQPYRILSYYSILSVMHGMNDGTRSGDDGDEVSISDLNRFSEQKFYKANSSYLSENDFFALESLIVT</sequence>
<keyword evidence="1" id="KW-1185">Reference proteome</keyword>
<evidence type="ECO:0000313" key="1">
    <source>
        <dbReference type="Proteomes" id="UP000887565"/>
    </source>
</evidence>
<evidence type="ECO:0000313" key="2">
    <source>
        <dbReference type="WBParaSite" id="nRc.2.0.1.t11084-RA"/>
    </source>
</evidence>
<reference evidence="2" key="1">
    <citation type="submission" date="2022-11" db="UniProtKB">
        <authorList>
            <consortium name="WormBaseParasite"/>
        </authorList>
    </citation>
    <scope>IDENTIFICATION</scope>
</reference>
<organism evidence="1 2">
    <name type="scientific">Romanomermis culicivorax</name>
    <name type="common">Nematode worm</name>
    <dbReference type="NCBI Taxonomy" id="13658"/>
    <lineage>
        <taxon>Eukaryota</taxon>
        <taxon>Metazoa</taxon>
        <taxon>Ecdysozoa</taxon>
        <taxon>Nematoda</taxon>
        <taxon>Enoplea</taxon>
        <taxon>Dorylaimia</taxon>
        <taxon>Mermithida</taxon>
        <taxon>Mermithoidea</taxon>
        <taxon>Mermithidae</taxon>
        <taxon>Romanomermis</taxon>
    </lineage>
</organism>
<protein>
    <submittedName>
        <fullName evidence="2">Uncharacterized protein</fullName>
    </submittedName>
</protein>
<accession>A0A915IA80</accession>
<dbReference type="AlphaFoldDB" id="A0A915IA80"/>